<sequence length="293" mass="31952">MKVLVTGGSGRLGESVVDGLLRAGHDVVGVDLRSPRQHRDRWFAADLTVVDEASWALTRVRPDAVVHLAAIAVPFSRPEREILRTNTTLAYNVCRSALDAGARTVVVASSPTVVGYGAPTGWAPAYLPIDEAHPVRPWNAYGLSKLMAEHVMRMFTAQAGDRMRFSAIRPCYVIAEDEWAGAPTQQGHTVRERLDDPALAAGSLFNYVDARDAADFVDLLLRRAEDVPNGETFFVGAADALAREPLAELLPRFHPGAAGLAGTLSGSESAFRNTAAERWLGWKPERSWRTELR</sequence>
<organism evidence="2 3">
    <name type="scientific">Jiangella anatolica</name>
    <dbReference type="NCBI Taxonomy" id="2670374"/>
    <lineage>
        <taxon>Bacteria</taxon>
        <taxon>Bacillati</taxon>
        <taxon>Actinomycetota</taxon>
        <taxon>Actinomycetes</taxon>
        <taxon>Jiangellales</taxon>
        <taxon>Jiangellaceae</taxon>
        <taxon>Jiangella</taxon>
    </lineage>
</organism>
<dbReference type="EMBL" id="POTW01000009">
    <property type="protein sequence ID" value="PZF85292.1"/>
    <property type="molecule type" value="Genomic_DNA"/>
</dbReference>
<accession>A0A2W2BH17</accession>
<dbReference type="RefSeq" id="WP_111253655.1">
    <property type="nucleotide sequence ID" value="NZ_POTW01000009.1"/>
</dbReference>
<dbReference type="CDD" id="cd08946">
    <property type="entry name" value="SDR_e"/>
    <property type="match status" value="1"/>
</dbReference>
<dbReference type="InterPro" id="IPR050177">
    <property type="entry name" value="Lipid_A_modif_metabolic_enz"/>
</dbReference>
<evidence type="ECO:0000259" key="1">
    <source>
        <dbReference type="Pfam" id="PF01370"/>
    </source>
</evidence>
<dbReference type="SUPFAM" id="SSF51735">
    <property type="entry name" value="NAD(P)-binding Rossmann-fold domains"/>
    <property type="match status" value="1"/>
</dbReference>
<protein>
    <submittedName>
        <fullName evidence="2">NAD-dependent epimerase/dehydratase</fullName>
    </submittedName>
</protein>
<comment type="caution">
    <text evidence="2">The sequence shown here is derived from an EMBL/GenBank/DDBJ whole genome shotgun (WGS) entry which is preliminary data.</text>
</comment>
<keyword evidence="3" id="KW-1185">Reference proteome</keyword>
<evidence type="ECO:0000313" key="2">
    <source>
        <dbReference type="EMBL" id="PZF85292.1"/>
    </source>
</evidence>
<dbReference type="Pfam" id="PF01370">
    <property type="entry name" value="Epimerase"/>
    <property type="match status" value="1"/>
</dbReference>
<dbReference type="PANTHER" id="PTHR43245">
    <property type="entry name" value="BIFUNCTIONAL POLYMYXIN RESISTANCE PROTEIN ARNA"/>
    <property type="match status" value="1"/>
</dbReference>
<reference evidence="2 3" key="1">
    <citation type="submission" date="2018-01" db="EMBL/GenBank/DDBJ databases">
        <title>Draft genome sequence of Jiangella sp. GTF31.</title>
        <authorList>
            <person name="Sahin N."/>
            <person name="Ay H."/>
            <person name="Saygin H."/>
        </authorList>
    </citation>
    <scope>NUCLEOTIDE SEQUENCE [LARGE SCALE GENOMIC DNA]</scope>
    <source>
        <strain evidence="2 3">GTF31</strain>
    </source>
</reference>
<dbReference type="Gene3D" id="3.40.50.720">
    <property type="entry name" value="NAD(P)-binding Rossmann-like Domain"/>
    <property type="match status" value="1"/>
</dbReference>
<dbReference type="InterPro" id="IPR036291">
    <property type="entry name" value="NAD(P)-bd_dom_sf"/>
</dbReference>
<feature type="domain" description="NAD-dependent epimerase/dehydratase" evidence="1">
    <location>
        <begin position="3"/>
        <end position="236"/>
    </location>
</feature>
<dbReference type="InterPro" id="IPR001509">
    <property type="entry name" value="Epimerase_deHydtase"/>
</dbReference>
<name>A0A2W2BH17_9ACTN</name>
<proteinExistence type="predicted"/>
<evidence type="ECO:0000313" key="3">
    <source>
        <dbReference type="Proteomes" id="UP000248764"/>
    </source>
</evidence>
<dbReference type="AlphaFoldDB" id="A0A2W2BH17"/>
<dbReference type="PANTHER" id="PTHR43245:SF55">
    <property type="entry name" value="NAD(P)-BINDING DOMAIN-CONTAINING PROTEIN"/>
    <property type="match status" value="1"/>
</dbReference>
<dbReference type="Proteomes" id="UP000248764">
    <property type="component" value="Unassembled WGS sequence"/>
</dbReference>
<gene>
    <name evidence="2" type="ORF">C1I92_05460</name>
</gene>